<organism evidence="4 5">
    <name type="scientific">Devosia sediminis</name>
    <dbReference type="NCBI Taxonomy" id="2798801"/>
    <lineage>
        <taxon>Bacteria</taxon>
        <taxon>Pseudomonadati</taxon>
        <taxon>Pseudomonadota</taxon>
        <taxon>Alphaproteobacteria</taxon>
        <taxon>Hyphomicrobiales</taxon>
        <taxon>Devosiaceae</taxon>
        <taxon>Devosia</taxon>
    </lineage>
</organism>
<dbReference type="Pfam" id="PF01494">
    <property type="entry name" value="FAD_binding_3"/>
    <property type="match status" value="1"/>
</dbReference>
<dbReference type="RefSeq" id="WP_198877656.1">
    <property type="nucleotide sequence ID" value="NZ_JAEKMH010000004.1"/>
</dbReference>
<keyword evidence="5" id="KW-1185">Reference proteome</keyword>
<dbReference type="PANTHER" id="PTHR13789:SF309">
    <property type="entry name" value="PUTATIVE (AFU_ORTHOLOGUE AFUA_6G14510)-RELATED"/>
    <property type="match status" value="1"/>
</dbReference>
<dbReference type="Proteomes" id="UP000602124">
    <property type="component" value="Unassembled WGS sequence"/>
</dbReference>
<evidence type="ECO:0000313" key="5">
    <source>
        <dbReference type="Proteomes" id="UP000602124"/>
    </source>
</evidence>
<evidence type="ECO:0000259" key="3">
    <source>
        <dbReference type="Pfam" id="PF01494"/>
    </source>
</evidence>
<accession>A0A934J2B9</accession>
<dbReference type="PANTHER" id="PTHR13789">
    <property type="entry name" value="MONOOXYGENASE"/>
    <property type="match status" value="1"/>
</dbReference>
<dbReference type="AlphaFoldDB" id="A0A934J2B9"/>
<dbReference type="PRINTS" id="PR00420">
    <property type="entry name" value="RNGMNOXGNASE"/>
</dbReference>
<name>A0A934J2B9_9HYPH</name>
<feature type="domain" description="FAD-binding" evidence="3">
    <location>
        <begin position="24"/>
        <end position="81"/>
    </location>
</feature>
<dbReference type="InterPro" id="IPR002938">
    <property type="entry name" value="FAD-bd"/>
</dbReference>
<dbReference type="InterPro" id="IPR036188">
    <property type="entry name" value="FAD/NAD-bd_sf"/>
</dbReference>
<keyword evidence="1" id="KW-0560">Oxidoreductase</keyword>
<evidence type="ECO:0000256" key="2">
    <source>
        <dbReference type="ARBA" id="ARBA00023033"/>
    </source>
</evidence>
<evidence type="ECO:0000313" key="4">
    <source>
        <dbReference type="EMBL" id="MBJ3786470.1"/>
    </source>
</evidence>
<gene>
    <name evidence="4" type="ORF">JEQ47_17225</name>
</gene>
<comment type="caution">
    <text evidence="4">The sequence shown here is derived from an EMBL/GenBank/DDBJ whole genome shotgun (WGS) entry which is preliminary data.</text>
</comment>
<dbReference type="Gene3D" id="3.50.50.60">
    <property type="entry name" value="FAD/NAD(P)-binding domain"/>
    <property type="match status" value="1"/>
</dbReference>
<keyword evidence="2 4" id="KW-0503">Monooxygenase</keyword>
<protein>
    <submittedName>
        <fullName evidence="4">FAD-dependent monooxygenase</fullName>
    </submittedName>
</protein>
<dbReference type="SUPFAM" id="SSF51905">
    <property type="entry name" value="FAD/NAD(P)-binding domain"/>
    <property type="match status" value="1"/>
</dbReference>
<dbReference type="GO" id="GO:0004497">
    <property type="term" value="F:monooxygenase activity"/>
    <property type="evidence" value="ECO:0007669"/>
    <property type="project" value="UniProtKB-KW"/>
</dbReference>
<dbReference type="InterPro" id="IPR050493">
    <property type="entry name" value="FAD-dep_Monooxygenase_BioMet"/>
</dbReference>
<evidence type="ECO:0000256" key="1">
    <source>
        <dbReference type="ARBA" id="ARBA00023002"/>
    </source>
</evidence>
<proteinExistence type="predicted"/>
<dbReference type="EMBL" id="JAEKMH010000004">
    <property type="protein sequence ID" value="MBJ3786470.1"/>
    <property type="molecule type" value="Genomic_DNA"/>
</dbReference>
<reference evidence="4" key="1">
    <citation type="submission" date="2020-12" db="EMBL/GenBank/DDBJ databases">
        <title>Devosia sp. MSA67 isolated from Mo River.</title>
        <authorList>
            <person name="Ma F."/>
            <person name="Zi Z."/>
        </authorList>
    </citation>
    <scope>NUCLEOTIDE SEQUENCE</scope>
    <source>
        <strain evidence="4">MSA67</strain>
    </source>
</reference>
<sequence length="132" mass="14414">MPFTANSFIRQVTQDYPIHDMDPLESWHKQRVLLAGDAAHAVAPHSGQGASLALEDGVMLANCLVEAKGIDAAFELFEARRKSRAGKAVVLGRLSGSQKAARGWLSRRIRDLILPLVMPMAVRKQAELFPGP</sequence>
<dbReference type="GO" id="GO:0071949">
    <property type="term" value="F:FAD binding"/>
    <property type="evidence" value="ECO:0007669"/>
    <property type="project" value="InterPro"/>
</dbReference>